<protein>
    <recommendedName>
        <fullName evidence="9">Golgi to ER traffic protein 1</fullName>
    </recommendedName>
    <alternativeName>
        <fullName evidence="9">Guided entry of tail-anchored proteins 1</fullName>
    </alternativeName>
</protein>
<dbReference type="OrthoDB" id="1741719at2759"/>
<dbReference type="InterPro" id="IPR027538">
    <property type="entry name" value="Get1_fungi"/>
</dbReference>
<comment type="similarity">
    <text evidence="1 9">Belongs to the WRB/GET1 family.</text>
</comment>
<dbReference type="GO" id="GO:0005789">
    <property type="term" value="C:endoplasmic reticulum membrane"/>
    <property type="evidence" value="ECO:0007669"/>
    <property type="project" value="UniProtKB-SubCell"/>
</dbReference>
<dbReference type="Gene3D" id="1.10.287.660">
    <property type="entry name" value="Helix hairpin bin"/>
    <property type="match status" value="1"/>
</dbReference>
<dbReference type="GO" id="GO:0016192">
    <property type="term" value="P:vesicle-mediated transport"/>
    <property type="evidence" value="ECO:0007669"/>
    <property type="project" value="UniProtKB-KW"/>
</dbReference>
<dbReference type="KEGG" id="cten:18248415"/>
<keyword evidence="7" id="KW-0175">Coiled coil</keyword>
<keyword evidence="12" id="KW-1185">Reference proteome</keyword>
<gene>
    <name evidence="9" type="primary">GET1</name>
    <name evidence="11" type="ORF">CANTEDRAFT_116713</name>
</gene>
<feature type="transmembrane region" description="Helical" evidence="10">
    <location>
        <begin position="6"/>
        <end position="25"/>
    </location>
</feature>
<evidence type="ECO:0000256" key="7">
    <source>
        <dbReference type="ARBA" id="ARBA00023054"/>
    </source>
</evidence>
<dbReference type="InterPro" id="IPR029012">
    <property type="entry name" value="Helix_hairpin_bin_sf"/>
</dbReference>
<dbReference type="EMBL" id="GL996528">
    <property type="protein sequence ID" value="EGV61220.1"/>
    <property type="molecule type" value="Genomic_DNA"/>
</dbReference>
<feature type="transmembrane region" description="Helical" evidence="10">
    <location>
        <begin position="153"/>
        <end position="177"/>
    </location>
</feature>
<dbReference type="EMBL" id="GL996528">
    <property type="protein sequence ID" value="EGV61219.1"/>
    <property type="molecule type" value="Genomic_DNA"/>
</dbReference>
<evidence type="ECO:0000256" key="6">
    <source>
        <dbReference type="ARBA" id="ARBA00022989"/>
    </source>
</evidence>
<comment type="function">
    <text evidence="9">Required for the post-translational delivery of tail-anchored (TA) proteins to the endoplasmic reticulum. Together with GET2, acts as a membrane receptor for soluble GET3, which recognizes and selectively binds the transmembrane domain of TA proteins in the cytosol. The GET complex cooperates with the HDEL receptor ERD2 to mediate the ATP-dependent retrieval of resident ER proteins that contain a C-terminal H-D-E-L retention signal from the Golgi to the ER.</text>
</comment>
<dbReference type="HOGENOM" id="CLU_089418_2_0_1"/>
<dbReference type="eggNOG" id="KOG4253">
    <property type="taxonomic scope" value="Eukaryota"/>
</dbReference>
<dbReference type="Pfam" id="PF04420">
    <property type="entry name" value="CHD5"/>
    <property type="match status" value="1"/>
</dbReference>
<evidence type="ECO:0000313" key="12">
    <source>
        <dbReference type="Proteomes" id="UP000000707"/>
    </source>
</evidence>
<dbReference type="GO" id="GO:0043529">
    <property type="term" value="C:GET complex"/>
    <property type="evidence" value="ECO:0007669"/>
    <property type="project" value="UniProtKB-UniRule"/>
</dbReference>
<evidence type="ECO:0000313" key="11">
    <source>
        <dbReference type="EMBL" id="EGV61220.1"/>
    </source>
</evidence>
<keyword evidence="8 9" id="KW-0472">Membrane</keyword>
<reference evidence="11 12" key="1">
    <citation type="journal article" date="2011" name="Proc. Natl. Acad. Sci. U.S.A.">
        <title>Comparative genomics of xylose-fermenting fungi for enhanced biofuel production.</title>
        <authorList>
            <person name="Wohlbach D.J."/>
            <person name="Kuo A."/>
            <person name="Sato T.K."/>
            <person name="Potts K.M."/>
            <person name="Salamov A.A."/>
            <person name="LaButti K.M."/>
            <person name="Sun H."/>
            <person name="Clum A."/>
            <person name="Pangilinan J.L."/>
            <person name="Lindquist E.A."/>
            <person name="Lucas S."/>
            <person name="Lapidus A."/>
            <person name="Jin M."/>
            <person name="Gunawan C."/>
            <person name="Balan V."/>
            <person name="Dale B.E."/>
            <person name="Jeffries T.W."/>
            <person name="Zinkel R."/>
            <person name="Barry K.W."/>
            <person name="Grigoriev I.V."/>
            <person name="Gasch A.P."/>
        </authorList>
    </citation>
    <scope>NUCLEOTIDE SEQUENCE [LARGE SCALE GENOMIC DNA]</scope>
    <source>
        <strain evidence="11">ATCC 10573</strain>
        <strain evidence="12">ATCC 10573 / BCRC 21748 / CBS 615 / JCM 9827 / NBRC 10315 / NRRL Y-1498 / VKM Y-70</strain>
    </source>
</reference>
<comment type="subunit">
    <text evidence="9">Component of the Golgi to ER traffic (GET) complex, which is composed of GET1, GET2 and GET3. Within the complex, GET1 and GET2 form a heterotetramer which is stabilized by phosphatidylinositol binding and which binds to the GET3 homodimer.</text>
</comment>
<evidence type="ECO:0000256" key="3">
    <source>
        <dbReference type="ARBA" id="ARBA00022692"/>
    </source>
</evidence>
<dbReference type="InterPro" id="IPR028945">
    <property type="entry name" value="Get1"/>
</dbReference>
<dbReference type="RefSeq" id="XP_006690434.1">
    <property type="nucleotide sequence ID" value="XM_006690371.1"/>
</dbReference>
<evidence type="ECO:0000256" key="9">
    <source>
        <dbReference type="HAMAP-Rule" id="MF_03113"/>
    </source>
</evidence>
<dbReference type="AlphaFoldDB" id="G3BF68"/>
<dbReference type="GO" id="GO:0000139">
    <property type="term" value="C:Golgi membrane"/>
    <property type="evidence" value="ECO:0007669"/>
    <property type="project" value="UniProtKB-SubCell"/>
</dbReference>
<feature type="topological domain" description="Lumenal" evidence="9">
    <location>
        <begin position="1"/>
        <end position="11"/>
    </location>
</feature>
<comment type="caution">
    <text evidence="9">Lacks conserved residue(s) required for the propagation of feature annotation.</text>
</comment>
<keyword evidence="6 9" id="KW-1133">Transmembrane helix</keyword>
<keyword evidence="9" id="KW-0333">Golgi apparatus</keyword>
<dbReference type="PANTHER" id="PTHR42650:SF1">
    <property type="entry name" value="GUIDED ENTRY OF TAIL-ANCHORED PROTEINS FACTOR 1"/>
    <property type="match status" value="1"/>
</dbReference>
<sequence>MVSFDLYPSTLLVTVLTVLLFKKIIEVVGKKNIQDLTWRSYCQVAGKLGHSKLSEISNKSSEARKVNLQRKAVSAQDEYAKWTKLNRQHDKLLAEIDQLNQGLASEKAGVVKYLGLLISVLTTLPIWFFRLWFRKAVLFHLPPGYLPYPIERLFGLPFVVLGGVGLTVWMFSVNSVLTSLEFLIKFPFETPVEKPSPVDKSKVEEVKHQN</sequence>
<keyword evidence="4 9" id="KW-0256">Endoplasmic reticulum</keyword>
<organism evidence="12">
    <name type="scientific">Candida tenuis (strain ATCC 10573 / BCRC 21748 / CBS 615 / JCM 9827 / NBRC 10315 / NRRL Y-1498 / VKM Y-70)</name>
    <name type="common">Yeast</name>
    <name type="synonym">Yamadazyma tenuis</name>
    <dbReference type="NCBI Taxonomy" id="590646"/>
    <lineage>
        <taxon>Eukaryota</taxon>
        <taxon>Fungi</taxon>
        <taxon>Dikarya</taxon>
        <taxon>Ascomycota</taxon>
        <taxon>Saccharomycotina</taxon>
        <taxon>Pichiomycetes</taxon>
        <taxon>Debaryomycetaceae</taxon>
        <taxon>Yamadazyma</taxon>
    </lineage>
</organism>
<comment type="subcellular location">
    <subcellularLocation>
        <location evidence="9">Endoplasmic reticulum membrane</location>
        <topology evidence="9">Multi-pass membrane protein</topology>
    </subcellularLocation>
    <subcellularLocation>
        <location evidence="9">Golgi apparatus membrane</location>
        <topology evidence="9">Multi-pass membrane protein</topology>
    </subcellularLocation>
</comment>
<feature type="transmembrane region" description="Helical" evidence="10">
    <location>
        <begin position="113"/>
        <end position="133"/>
    </location>
</feature>
<evidence type="ECO:0000256" key="10">
    <source>
        <dbReference type="SAM" id="Phobius"/>
    </source>
</evidence>
<evidence type="ECO:0000256" key="2">
    <source>
        <dbReference type="ARBA" id="ARBA00022448"/>
    </source>
</evidence>
<evidence type="ECO:0000256" key="1">
    <source>
        <dbReference type="ARBA" id="ARBA00010799"/>
    </source>
</evidence>
<feature type="topological domain" description="Cytoplasmic" evidence="9">
    <location>
        <begin position="181"/>
        <end position="210"/>
    </location>
</feature>
<dbReference type="STRING" id="590646.G3BF68"/>
<proteinExistence type="inferred from homology"/>
<evidence type="ECO:0000256" key="4">
    <source>
        <dbReference type="ARBA" id="ARBA00022824"/>
    </source>
</evidence>
<keyword evidence="5 9" id="KW-0931">ER-Golgi transport</keyword>
<dbReference type="HAMAP" id="MF_03113">
    <property type="entry name" value="Get1"/>
    <property type="match status" value="1"/>
</dbReference>
<dbReference type="GO" id="GO:0071816">
    <property type="term" value="P:tail-anchored membrane protein insertion into ER membrane"/>
    <property type="evidence" value="ECO:0007669"/>
    <property type="project" value="InterPro"/>
</dbReference>
<dbReference type="GeneID" id="18248415"/>
<keyword evidence="3 9" id="KW-0812">Transmembrane</keyword>
<dbReference type="PANTHER" id="PTHR42650">
    <property type="entry name" value="TAIL-ANCHORED PROTEIN INSERTION RECEPTOR WRB"/>
    <property type="match status" value="1"/>
</dbReference>
<keyword evidence="2 9" id="KW-0813">Transport</keyword>
<name>G3BF68_CANTC</name>
<evidence type="ECO:0000256" key="8">
    <source>
        <dbReference type="ARBA" id="ARBA00023136"/>
    </source>
</evidence>
<evidence type="ECO:0000256" key="5">
    <source>
        <dbReference type="ARBA" id="ARBA00022892"/>
    </source>
</evidence>
<dbReference type="Proteomes" id="UP000000707">
    <property type="component" value="Unassembled WGS sequence"/>
</dbReference>
<dbReference type="GO" id="GO:0043495">
    <property type="term" value="F:protein-membrane adaptor activity"/>
    <property type="evidence" value="ECO:0007669"/>
    <property type="project" value="TreeGrafter"/>
</dbReference>
<accession>G3BF68</accession>